<keyword evidence="2" id="KW-0472">Membrane</keyword>
<reference evidence="3 4" key="1">
    <citation type="submission" date="2023-08" db="EMBL/GenBank/DDBJ databases">
        <title>Annotated Genome Sequence of Vanrija albida AlHP1.</title>
        <authorList>
            <person name="Herzog R."/>
        </authorList>
    </citation>
    <scope>NUCLEOTIDE SEQUENCE [LARGE SCALE GENOMIC DNA]</scope>
    <source>
        <strain evidence="3 4">AlHP1</strain>
    </source>
</reference>
<evidence type="ECO:0000256" key="1">
    <source>
        <dbReference type="SAM" id="MobiDB-lite"/>
    </source>
</evidence>
<keyword evidence="4" id="KW-1185">Reference proteome</keyword>
<evidence type="ECO:0008006" key="5">
    <source>
        <dbReference type="Google" id="ProtNLM"/>
    </source>
</evidence>
<keyword evidence="2" id="KW-0812">Transmembrane</keyword>
<feature type="transmembrane region" description="Helical" evidence="2">
    <location>
        <begin position="225"/>
        <end position="248"/>
    </location>
</feature>
<feature type="region of interest" description="Disordered" evidence="1">
    <location>
        <begin position="255"/>
        <end position="293"/>
    </location>
</feature>
<evidence type="ECO:0000313" key="4">
    <source>
        <dbReference type="Proteomes" id="UP001565368"/>
    </source>
</evidence>
<accession>A0ABR3PZ32</accession>
<evidence type="ECO:0000256" key="2">
    <source>
        <dbReference type="SAM" id="Phobius"/>
    </source>
</evidence>
<dbReference type="Proteomes" id="UP001565368">
    <property type="component" value="Unassembled WGS sequence"/>
</dbReference>
<organism evidence="3 4">
    <name type="scientific">Vanrija albida</name>
    <dbReference type="NCBI Taxonomy" id="181172"/>
    <lineage>
        <taxon>Eukaryota</taxon>
        <taxon>Fungi</taxon>
        <taxon>Dikarya</taxon>
        <taxon>Basidiomycota</taxon>
        <taxon>Agaricomycotina</taxon>
        <taxon>Tremellomycetes</taxon>
        <taxon>Trichosporonales</taxon>
        <taxon>Trichosporonaceae</taxon>
        <taxon>Vanrija</taxon>
    </lineage>
</organism>
<feature type="compositionally biased region" description="Polar residues" evidence="1">
    <location>
        <begin position="283"/>
        <end position="293"/>
    </location>
</feature>
<feature type="compositionally biased region" description="Basic residues" evidence="1">
    <location>
        <begin position="255"/>
        <end position="266"/>
    </location>
</feature>
<keyword evidence="2" id="KW-1133">Transmembrane helix</keyword>
<protein>
    <recommendedName>
        <fullName evidence="5">Protein YIP</fullName>
    </recommendedName>
</protein>
<sequence>MRRRSTASVSAQRPRLAGDRMSFISNDSGFSGLYEEDELWEEDEDMYDAARASPPQQRKEEPMSPVAVVLYVVFFYIVWQILTRSDDTEILSHLPSGSPLLSPHALERSSSLPPPQPQQHPYLPYPLPQLPSPIQAAGGSESSSTWRVVLGTIVYPIYLAIALIAIPLPYLVNAVNLILSILSTILYPVTSTSRLLAKTFVIAPLNVVYGLISALYPVYVFVGGVVGVGCFMGMGAGWIGQLGLGWILRPKQLPRRRKSRRVKSPRSGHPTLSQDEQAAPSLTRHSSLHRSGSVSFERPILEQRASSFEHRASATFERPVISRPTSGTFERPILSRPVSGSYTAPGSRPLSGSYERRYVPIVDVLQIGDDLVAVDNHGHGTAREAVVLGLRRRGVRV</sequence>
<dbReference type="EMBL" id="JBBXJM010000005">
    <property type="protein sequence ID" value="KAL1407699.1"/>
    <property type="molecule type" value="Genomic_DNA"/>
</dbReference>
<feature type="region of interest" description="Disordered" evidence="1">
    <location>
        <begin position="319"/>
        <end position="350"/>
    </location>
</feature>
<feature type="region of interest" description="Disordered" evidence="1">
    <location>
        <begin position="1"/>
        <end position="21"/>
    </location>
</feature>
<proteinExistence type="predicted"/>
<name>A0ABR3PZ32_9TREE</name>
<evidence type="ECO:0000313" key="3">
    <source>
        <dbReference type="EMBL" id="KAL1407699.1"/>
    </source>
</evidence>
<feature type="transmembrane region" description="Helical" evidence="2">
    <location>
        <begin position="199"/>
        <end position="219"/>
    </location>
</feature>
<dbReference type="RefSeq" id="XP_069207643.1">
    <property type="nucleotide sequence ID" value="XM_069355572.1"/>
</dbReference>
<feature type="transmembrane region" description="Helical" evidence="2">
    <location>
        <begin position="63"/>
        <end position="82"/>
    </location>
</feature>
<feature type="transmembrane region" description="Helical" evidence="2">
    <location>
        <begin position="157"/>
        <end position="187"/>
    </location>
</feature>
<feature type="compositionally biased region" description="Polar residues" evidence="1">
    <location>
        <begin position="1"/>
        <end position="11"/>
    </location>
</feature>
<gene>
    <name evidence="3" type="ORF">Q8F55_007132</name>
</gene>
<comment type="caution">
    <text evidence="3">The sequence shown here is derived from an EMBL/GenBank/DDBJ whole genome shotgun (WGS) entry which is preliminary data.</text>
</comment>
<dbReference type="GeneID" id="95988175"/>